<evidence type="ECO:0000313" key="2">
    <source>
        <dbReference type="EMBL" id="GAH39390.1"/>
    </source>
</evidence>
<sequence length="119" mass="13872">FITQNISDQNDATLYELQRTKVEHNALAKKIEENERLLEQAERDLIEAQQRRDEFAQRQLQHPSVDSTLDVIRKQIKVQEQLVEELLARRTPLVLKSPIDGVVVQLHGRAREVGLRRNV</sequence>
<reference evidence="2" key="1">
    <citation type="journal article" date="2014" name="Front. Microbiol.">
        <title>High frequency of phylogenetically diverse reductive dehalogenase-homologous genes in deep subseafloor sedimentary metagenomes.</title>
        <authorList>
            <person name="Kawai M."/>
            <person name="Futagami T."/>
            <person name="Toyoda A."/>
            <person name="Takaki Y."/>
            <person name="Nishi S."/>
            <person name="Hori S."/>
            <person name="Arai W."/>
            <person name="Tsubouchi T."/>
            <person name="Morono Y."/>
            <person name="Uchiyama I."/>
            <person name="Ito T."/>
            <person name="Fujiyama A."/>
            <person name="Inagaki F."/>
            <person name="Takami H."/>
        </authorList>
    </citation>
    <scope>NUCLEOTIDE SEQUENCE</scope>
    <source>
        <strain evidence="2">Expedition CK06-06</strain>
    </source>
</reference>
<protein>
    <submittedName>
        <fullName evidence="2">Uncharacterized protein</fullName>
    </submittedName>
</protein>
<feature type="coiled-coil region" evidence="1">
    <location>
        <begin position="17"/>
        <end position="89"/>
    </location>
</feature>
<organism evidence="2">
    <name type="scientific">marine sediment metagenome</name>
    <dbReference type="NCBI Taxonomy" id="412755"/>
    <lineage>
        <taxon>unclassified sequences</taxon>
        <taxon>metagenomes</taxon>
        <taxon>ecological metagenomes</taxon>
    </lineage>
</organism>
<keyword evidence="1" id="KW-0175">Coiled coil</keyword>
<name>X1G3J9_9ZZZZ</name>
<evidence type="ECO:0000256" key="1">
    <source>
        <dbReference type="SAM" id="Coils"/>
    </source>
</evidence>
<comment type="caution">
    <text evidence="2">The sequence shown here is derived from an EMBL/GenBank/DDBJ whole genome shotgun (WGS) entry which is preliminary data.</text>
</comment>
<gene>
    <name evidence="2" type="ORF">S03H2_13727</name>
</gene>
<dbReference type="AlphaFoldDB" id="X1G3J9"/>
<dbReference type="EMBL" id="BARU01006965">
    <property type="protein sequence ID" value="GAH39390.1"/>
    <property type="molecule type" value="Genomic_DNA"/>
</dbReference>
<feature type="non-terminal residue" evidence="2">
    <location>
        <position position="1"/>
    </location>
</feature>
<proteinExistence type="predicted"/>
<accession>X1G3J9</accession>